<evidence type="ECO:0000313" key="10">
    <source>
        <dbReference type="EMBL" id="BDV43717.1"/>
    </source>
</evidence>
<keyword evidence="7" id="KW-0067">ATP-binding</keyword>
<dbReference type="InterPro" id="IPR004358">
    <property type="entry name" value="Sig_transdc_His_kin-like_C"/>
</dbReference>
<feature type="domain" description="Histidine kinase" evidence="9">
    <location>
        <begin position="189"/>
        <end position="430"/>
    </location>
</feature>
<dbReference type="Proteomes" id="UP001317705">
    <property type="component" value="Chromosome"/>
</dbReference>
<dbReference type="InterPro" id="IPR005467">
    <property type="entry name" value="His_kinase_dom"/>
</dbReference>
<keyword evidence="11" id="KW-1185">Reference proteome</keyword>
<dbReference type="EMBL" id="AP027151">
    <property type="protein sequence ID" value="BDV43717.1"/>
    <property type="molecule type" value="Genomic_DNA"/>
</dbReference>
<accession>A0ABM8EMS3</accession>
<protein>
    <recommendedName>
        <fullName evidence="2">histidine kinase</fullName>
        <ecNumber evidence="2">2.7.13.3</ecNumber>
    </recommendedName>
</protein>
<evidence type="ECO:0000256" key="2">
    <source>
        <dbReference type="ARBA" id="ARBA00012438"/>
    </source>
</evidence>
<keyword evidence="5" id="KW-0547">Nucleotide-binding</keyword>
<dbReference type="Pfam" id="PF02518">
    <property type="entry name" value="HATPase_c"/>
    <property type="match status" value="1"/>
</dbReference>
<dbReference type="InterPro" id="IPR036890">
    <property type="entry name" value="HATPase_C_sf"/>
</dbReference>
<evidence type="ECO:0000256" key="3">
    <source>
        <dbReference type="ARBA" id="ARBA00022553"/>
    </source>
</evidence>
<dbReference type="EC" id="2.7.13.3" evidence="2"/>
<keyword evidence="6" id="KW-0418">Kinase</keyword>
<dbReference type="SUPFAM" id="SSF55874">
    <property type="entry name" value="ATPase domain of HSP90 chaperone/DNA topoisomerase II/histidine kinase"/>
    <property type="match status" value="1"/>
</dbReference>
<dbReference type="SUPFAM" id="SSF47384">
    <property type="entry name" value="Homodimeric domain of signal transducing histidine kinase"/>
    <property type="match status" value="1"/>
</dbReference>
<evidence type="ECO:0000256" key="6">
    <source>
        <dbReference type="ARBA" id="ARBA00022777"/>
    </source>
</evidence>
<evidence type="ECO:0000256" key="7">
    <source>
        <dbReference type="ARBA" id="ARBA00022840"/>
    </source>
</evidence>
<proteinExistence type="predicted"/>
<comment type="catalytic activity">
    <reaction evidence="1">
        <text>ATP + protein L-histidine = ADP + protein N-phospho-L-histidine.</text>
        <dbReference type="EC" id="2.7.13.3"/>
    </reaction>
</comment>
<evidence type="ECO:0000259" key="9">
    <source>
        <dbReference type="PROSITE" id="PS50109"/>
    </source>
</evidence>
<dbReference type="InterPro" id="IPR003661">
    <property type="entry name" value="HisK_dim/P_dom"/>
</dbReference>
<evidence type="ECO:0000256" key="5">
    <source>
        <dbReference type="ARBA" id="ARBA00022741"/>
    </source>
</evidence>
<evidence type="ECO:0000313" key="11">
    <source>
        <dbReference type="Proteomes" id="UP001317705"/>
    </source>
</evidence>
<keyword evidence="8" id="KW-0902">Two-component regulatory system</keyword>
<dbReference type="Gene3D" id="3.30.565.10">
    <property type="entry name" value="Histidine kinase-like ATPase, C-terminal domain"/>
    <property type="match status" value="1"/>
</dbReference>
<evidence type="ECO:0000256" key="1">
    <source>
        <dbReference type="ARBA" id="ARBA00000085"/>
    </source>
</evidence>
<dbReference type="RefSeq" id="WP_281999840.1">
    <property type="nucleotide sequence ID" value="NZ_AP027151.1"/>
</dbReference>
<organism evidence="10 11">
    <name type="scientific">Geotalea uraniireducens</name>
    <dbReference type="NCBI Taxonomy" id="351604"/>
    <lineage>
        <taxon>Bacteria</taxon>
        <taxon>Pseudomonadati</taxon>
        <taxon>Thermodesulfobacteriota</taxon>
        <taxon>Desulfuromonadia</taxon>
        <taxon>Geobacterales</taxon>
        <taxon>Geobacteraceae</taxon>
        <taxon>Geotalea</taxon>
    </lineage>
</organism>
<dbReference type="Gene3D" id="1.10.287.130">
    <property type="match status" value="1"/>
</dbReference>
<dbReference type="PANTHER" id="PTHR43065:SF10">
    <property type="entry name" value="PEROXIDE STRESS-ACTIVATED HISTIDINE KINASE MAK3"/>
    <property type="match status" value="1"/>
</dbReference>
<dbReference type="PROSITE" id="PS50109">
    <property type="entry name" value="HIS_KIN"/>
    <property type="match status" value="1"/>
</dbReference>
<evidence type="ECO:0000256" key="8">
    <source>
        <dbReference type="ARBA" id="ARBA00023012"/>
    </source>
</evidence>
<dbReference type="InterPro" id="IPR036097">
    <property type="entry name" value="HisK_dim/P_sf"/>
</dbReference>
<dbReference type="PANTHER" id="PTHR43065">
    <property type="entry name" value="SENSOR HISTIDINE KINASE"/>
    <property type="match status" value="1"/>
</dbReference>
<reference evidence="10 11" key="1">
    <citation type="submission" date="2022-12" db="EMBL/GenBank/DDBJ databases">
        <title>Polyphasic characterization of Geotalea uranireducens NIT-SL11 newly isolated from a complex of sewage sludge and microbially reduced graphene oxide.</title>
        <authorList>
            <person name="Xie L."/>
            <person name="Yoshida N."/>
            <person name="Meng L."/>
        </authorList>
    </citation>
    <scope>NUCLEOTIDE SEQUENCE [LARGE SCALE GENOMIC DNA]</scope>
    <source>
        <strain evidence="10 11">NIT-SL11</strain>
    </source>
</reference>
<evidence type="ECO:0000256" key="4">
    <source>
        <dbReference type="ARBA" id="ARBA00022679"/>
    </source>
</evidence>
<dbReference type="PRINTS" id="PR00344">
    <property type="entry name" value="BCTRLSENSOR"/>
</dbReference>
<name>A0ABM8EMS3_9BACT</name>
<dbReference type="SMART" id="SM00387">
    <property type="entry name" value="HATPase_c"/>
    <property type="match status" value="1"/>
</dbReference>
<gene>
    <name evidence="10" type="ORF">GURASL_26400</name>
</gene>
<dbReference type="CDD" id="cd00082">
    <property type="entry name" value="HisKA"/>
    <property type="match status" value="1"/>
</dbReference>
<keyword evidence="3" id="KW-0597">Phosphoprotein</keyword>
<sequence>MSQHSISYVVGAEKRLVDVVAGNEVMPLLTSAVRGGASGALLIDDAGEVLWFGDTGLAKLPAAGGGVLVERRPLLLEGEPVGSLVLLGGAGREAYLRTVADLLAEALQILVNASLKRMLTTEMHTVVVNQSYEELVAINRELAASEARYRELAASLEVKVRERTEELRQTYAKLLQREKMASVGQLAAGVAHEINNPLGFITSNLHSLTKYADRLREMLEFSRLLLARDEEELARFRRKWQDLRLDFIMGDLDELLRQSLGGAERVKTIVSDLKGFSHVDDAEIMTVDVNEELDRTLNVLIHEIPPGTEIVREYRPLPPFLCAPALLCQALLNIIRNACEARREGLRLTVATAGDDHAITVRIADNGPGVPEPIRGRIFEPFFTTKEVGKGTGMGLAVVYDISNELGGSVELLSPPDGGACFVMTLPLRRS</sequence>
<keyword evidence="4" id="KW-0808">Transferase</keyword>
<dbReference type="InterPro" id="IPR003594">
    <property type="entry name" value="HATPase_dom"/>
</dbReference>